<proteinExistence type="predicted"/>
<dbReference type="Gene3D" id="2.30.110.10">
    <property type="entry name" value="Electron Transport, Fmn-binding Protein, Chain A"/>
    <property type="match status" value="1"/>
</dbReference>
<evidence type="ECO:0000313" key="1">
    <source>
        <dbReference type="EMBL" id="GMA23970.1"/>
    </source>
</evidence>
<accession>A0ABQ6I2D5</accession>
<evidence type="ECO:0008006" key="3">
    <source>
        <dbReference type="Google" id="ProtNLM"/>
    </source>
</evidence>
<protein>
    <recommendedName>
        <fullName evidence="3">PPOX class F420-dependent oxidoreductase</fullName>
    </recommendedName>
</protein>
<organism evidence="1 2">
    <name type="scientific">Luteimicrobium album</name>
    <dbReference type="NCBI Taxonomy" id="1054550"/>
    <lineage>
        <taxon>Bacteria</taxon>
        <taxon>Bacillati</taxon>
        <taxon>Actinomycetota</taxon>
        <taxon>Actinomycetes</taxon>
        <taxon>Micrococcales</taxon>
        <taxon>Luteimicrobium</taxon>
    </lineage>
</organism>
<reference evidence="2" key="1">
    <citation type="journal article" date="2019" name="Int. J. Syst. Evol. Microbiol.">
        <title>The Global Catalogue of Microorganisms (GCM) 10K type strain sequencing project: providing services to taxonomists for standard genome sequencing and annotation.</title>
        <authorList>
            <consortium name="The Broad Institute Genomics Platform"/>
            <consortium name="The Broad Institute Genome Sequencing Center for Infectious Disease"/>
            <person name="Wu L."/>
            <person name="Ma J."/>
        </authorList>
    </citation>
    <scope>NUCLEOTIDE SEQUENCE [LARGE SCALE GENOMIC DNA]</scope>
    <source>
        <strain evidence="2">NBRC 106348</strain>
    </source>
</reference>
<dbReference type="InterPro" id="IPR012349">
    <property type="entry name" value="Split_barrel_FMN-bd"/>
</dbReference>
<sequence>MFTARPVTPELLRDQRTISLETRKRDGTWVGTPVSVVVDEDGRMYFRTYDAAGKHKRLRNFPEVRVAPATMLRGRPTGPAVSGTAYRVAGADEARARELLAAKYPVLQRRLVPWMHRRKGWQTLHYELTLDA</sequence>
<dbReference type="RefSeq" id="WP_284292868.1">
    <property type="nucleotide sequence ID" value="NZ_BSUK01000001.1"/>
</dbReference>
<name>A0ABQ6I2D5_9MICO</name>
<dbReference type="Proteomes" id="UP001157091">
    <property type="component" value="Unassembled WGS sequence"/>
</dbReference>
<gene>
    <name evidence="1" type="ORF">GCM10025864_17290</name>
</gene>
<keyword evidence="2" id="KW-1185">Reference proteome</keyword>
<dbReference type="InterPro" id="IPR019965">
    <property type="entry name" value="PPOX_F420-dep_Rv2061_put"/>
</dbReference>
<dbReference type="NCBIfam" id="TIGR03666">
    <property type="entry name" value="Rv2061_F420"/>
    <property type="match status" value="1"/>
</dbReference>
<comment type="caution">
    <text evidence="1">The sequence shown here is derived from an EMBL/GenBank/DDBJ whole genome shotgun (WGS) entry which is preliminary data.</text>
</comment>
<evidence type="ECO:0000313" key="2">
    <source>
        <dbReference type="Proteomes" id="UP001157091"/>
    </source>
</evidence>
<dbReference type="EMBL" id="BSUK01000001">
    <property type="protein sequence ID" value="GMA23970.1"/>
    <property type="molecule type" value="Genomic_DNA"/>
</dbReference>
<dbReference type="SUPFAM" id="SSF50475">
    <property type="entry name" value="FMN-binding split barrel"/>
    <property type="match status" value="1"/>
</dbReference>